<dbReference type="Gene3D" id="3.40.50.2300">
    <property type="match status" value="2"/>
</dbReference>
<dbReference type="AlphaFoldDB" id="A0A540VJU1"/>
<gene>
    <name evidence="5" type="ORF">FKZ61_05140</name>
</gene>
<dbReference type="GO" id="GO:0000976">
    <property type="term" value="F:transcription cis-regulatory region binding"/>
    <property type="evidence" value="ECO:0007669"/>
    <property type="project" value="TreeGrafter"/>
</dbReference>
<dbReference type="SMART" id="SM00354">
    <property type="entry name" value="HTH_LACI"/>
    <property type="match status" value="1"/>
</dbReference>
<evidence type="ECO:0000256" key="1">
    <source>
        <dbReference type="ARBA" id="ARBA00023015"/>
    </source>
</evidence>
<keyword evidence="1" id="KW-0805">Transcription regulation</keyword>
<dbReference type="SUPFAM" id="SSF53822">
    <property type="entry name" value="Periplasmic binding protein-like I"/>
    <property type="match status" value="1"/>
</dbReference>
<dbReference type="InterPro" id="IPR000843">
    <property type="entry name" value="HTH_LacI"/>
</dbReference>
<dbReference type="SUPFAM" id="SSF47413">
    <property type="entry name" value="lambda repressor-like DNA-binding domains"/>
    <property type="match status" value="1"/>
</dbReference>
<evidence type="ECO:0000256" key="2">
    <source>
        <dbReference type="ARBA" id="ARBA00023125"/>
    </source>
</evidence>
<dbReference type="Pfam" id="PF00356">
    <property type="entry name" value="LacI"/>
    <property type="match status" value="1"/>
</dbReference>
<dbReference type="InParanoid" id="A0A540VJU1"/>
<dbReference type="EMBL" id="VIGC01000005">
    <property type="protein sequence ID" value="TQE97024.1"/>
    <property type="molecule type" value="Genomic_DNA"/>
</dbReference>
<dbReference type="Proteomes" id="UP000317371">
    <property type="component" value="Unassembled WGS sequence"/>
</dbReference>
<dbReference type="PROSITE" id="PS50932">
    <property type="entry name" value="HTH_LACI_2"/>
    <property type="match status" value="1"/>
</dbReference>
<keyword evidence="6" id="KW-1185">Reference proteome</keyword>
<dbReference type="GO" id="GO:0003700">
    <property type="term" value="F:DNA-binding transcription factor activity"/>
    <property type="evidence" value="ECO:0007669"/>
    <property type="project" value="TreeGrafter"/>
</dbReference>
<dbReference type="PANTHER" id="PTHR30146:SF109">
    <property type="entry name" value="HTH-TYPE TRANSCRIPTIONAL REGULATOR GALS"/>
    <property type="match status" value="1"/>
</dbReference>
<feature type="domain" description="HTH lacI-type" evidence="4">
    <location>
        <begin position="3"/>
        <end position="57"/>
    </location>
</feature>
<name>A0A540VJU1_9CHLR</name>
<dbReference type="Gene3D" id="1.10.260.40">
    <property type="entry name" value="lambda repressor-like DNA-binding domains"/>
    <property type="match status" value="1"/>
</dbReference>
<proteinExistence type="predicted"/>
<reference evidence="5 6" key="1">
    <citation type="submission" date="2019-06" db="EMBL/GenBank/DDBJ databases">
        <title>Genome sequence of Litorilinea aerophila BAA-2444.</title>
        <authorList>
            <person name="Maclea K.S."/>
            <person name="Maurais E.G."/>
            <person name="Iannazzi L.C."/>
        </authorList>
    </citation>
    <scope>NUCLEOTIDE SEQUENCE [LARGE SCALE GENOMIC DNA]</scope>
    <source>
        <strain evidence="5 6">ATCC BAA-2444</strain>
    </source>
</reference>
<dbReference type="Pfam" id="PF13377">
    <property type="entry name" value="Peripla_BP_3"/>
    <property type="match status" value="1"/>
</dbReference>
<comment type="caution">
    <text evidence="5">The sequence shown here is derived from an EMBL/GenBank/DDBJ whole genome shotgun (WGS) entry which is preliminary data.</text>
</comment>
<evidence type="ECO:0000259" key="4">
    <source>
        <dbReference type="PROSITE" id="PS50932"/>
    </source>
</evidence>
<dbReference type="RefSeq" id="WP_141609009.1">
    <property type="nucleotide sequence ID" value="NZ_VIGC02000005.1"/>
</dbReference>
<evidence type="ECO:0000256" key="3">
    <source>
        <dbReference type="ARBA" id="ARBA00023163"/>
    </source>
</evidence>
<keyword evidence="2" id="KW-0238">DNA-binding</keyword>
<dbReference type="InterPro" id="IPR010982">
    <property type="entry name" value="Lambda_DNA-bd_dom_sf"/>
</dbReference>
<organism evidence="5 6">
    <name type="scientific">Litorilinea aerophila</name>
    <dbReference type="NCBI Taxonomy" id="1204385"/>
    <lineage>
        <taxon>Bacteria</taxon>
        <taxon>Bacillati</taxon>
        <taxon>Chloroflexota</taxon>
        <taxon>Caldilineae</taxon>
        <taxon>Caldilineales</taxon>
        <taxon>Caldilineaceae</taxon>
        <taxon>Litorilinea</taxon>
    </lineage>
</organism>
<accession>A0A540VJU1</accession>
<evidence type="ECO:0000313" key="5">
    <source>
        <dbReference type="EMBL" id="TQE97024.1"/>
    </source>
</evidence>
<dbReference type="CDD" id="cd01392">
    <property type="entry name" value="HTH_LacI"/>
    <property type="match status" value="1"/>
</dbReference>
<dbReference type="InterPro" id="IPR028082">
    <property type="entry name" value="Peripla_BP_I"/>
</dbReference>
<dbReference type="InterPro" id="IPR046335">
    <property type="entry name" value="LacI/GalR-like_sensor"/>
</dbReference>
<dbReference type="OrthoDB" id="156657at2"/>
<dbReference type="CDD" id="cd06267">
    <property type="entry name" value="PBP1_LacI_sugar_binding-like"/>
    <property type="match status" value="1"/>
</dbReference>
<protein>
    <submittedName>
        <fullName evidence="5">LacI family transcriptional regulator</fullName>
    </submittedName>
</protein>
<evidence type="ECO:0000313" key="6">
    <source>
        <dbReference type="Proteomes" id="UP000317371"/>
    </source>
</evidence>
<dbReference type="PANTHER" id="PTHR30146">
    <property type="entry name" value="LACI-RELATED TRANSCRIPTIONAL REPRESSOR"/>
    <property type="match status" value="1"/>
</dbReference>
<keyword evidence="3" id="KW-0804">Transcription</keyword>
<sequence>MTVSIRTIAEKAQVSPSTVSRALRDDPRISAETRALVQTLARELGYVPSQVARSLVLRRTHTLGVVATTVADPYVSQVTAGIEQAAAAAGYTVLLATSNGSAEQELRAIDTLRQRQVDALLVVSSRAGELYASLLPNLEQPLVTINSPRIDGHNYSVRTDTAQGSWLATQHLLELGHHRIAFIGGPPAGHSSAQRRAGYLAALAQAGLAPDHRLLLPGAGEADDGRRAFPWLMDLGATGVVCYNDLTALGVLAAALDAGLAVPQELSIVGIDNLPVGTLVRPQLTTVDQRTVELGQQAVAVALAAIQGEEPADVVLESQLVVRASTGEPVL</sequence>